<proteinExistence type="predicted"/>
<evidence type="ECO:0000313" key="1">
    <source>
        <dbReference type="EMBL" id="SFL20060.1"/>
    </source>
</evidence>
<gene>
    <name evidence="1" type="ORF">SAMN05216302_10415</name>
</gene>
<protein>
    <submittedName>
        <fullName evidence="1">Predicted esterase of the alpha/beta hydrolase fold</fullName>
    </submittedName>
</protein>
<accession>A0A1I4FRZ9</accession>
<dbReference type="SUPFAM" id="SSF53474">
    <property type="entry name" value="alpha/beta-Hydrolases"/>
    <property type="match status" value="1"/>
</dbReference>
<dbReference type="InterPro" id="IPR010662">
    <property type="entry name" value="RBBP9/YdeN"/>
</dbReference>
<dbReference type="OrthoDB" id="9804993at2"/>
<dbReference type="Gene3D" id="3.40.50.1820">
    <property type="entry name" value="alpha/beta hydrolase"/>
    <property type="match status" value="1"/>
</dbReference>
<dbReference type="AlphaFoldDB" id="A0A1I4FRZ9"/>
<dbReference type="STRING" id="52441.SAMN05216302_10415"/>
<dbReference type="PANTHER" id="PTHR15394:SF3">
    <property type="entry name" value="SERINE HYDROLASE RBBP9"/>
    <property type="match status" value="1"/>
</dbReference>
<evidence type="ECO:0000313" key="2">
    <source>
        <dbReference type="Proteomes" id="UP000199533"/>
    </source>
</evidence>
<dbReference type="Pfam" id="PF06821">
    <property type="entry name" value="Ser_hydrolase"/>
    <property type="match status" value="1"/>
</dbReference>
<name>A0A1I4FRZ9_9PROT</name>
<dbReference type="InterPro" id="IPR029058">
    <property type="entry name" value="AB_hydrolase_fold"/>
</dbReference>
<reference evidence="2" key="1">
    <citation type="submission" date="2016-10" db="EMBL/GenBank/DDBJ databases">
        <authorList>
            <person name="Varghese N."/>
            <person name="Submissions S."/>
        </authorList>
    </citation>
    <scope>NUCLEOTIDE SEQUENCE [LARGE SCALE GENOMIC DNA]</scope>
    <source>
        <strain evidence="2">Nm69</strain>
    </source>
</reference>
<dbReference type="GO" id="GO:0016787">
    <property type="term" value="F:hydrolase activity"/>
    <property type="evidence" value="ECO:0007669"/>
    <property type="project" value="UniProtKB-KW"/>
</dbReference>
<dbReference type="PANTHER" id="PTHR15394">
    <property type="entry name" value="SERINE HYDROLASE RBBP9"/>
    <property type="match status" value="1"/>
</dbReference>
<organism evidence="1 2">
    <name type="scientific">Nitrosomonas aestuarii</name>
    <dbReference type="NCBI Taxonomy" id="52441"/>
    <lineage>
        <taxon>Bacteria</taxon>
        <taxon>Pseudomonadati</taxon>
        <taxon>Pseudomonadota</taxon>
        <taxon>Betaproteobacteria</taxon>
        <taxon>Nitrosomonadales</taxon>
        <taxon>Nitrosomonadaceae</taxon>
        <taxon>Nitrosomonas</taxon>
    </lineage>
</organism>
<keyword evidence="2" id="KW-1185">Reference proteome</keyword>
<dbReference type="EMBL" id="FOSP01000041">
    <property type="protein sequence ID" value="SFL20060.1"/>
    <property type="molecule type" value="Genomic_DNA"/>
</dbReference>
<dbReference type="RefSeq" id="WP_090702632.1">
    <property type="nucleotide sequence ID" value="NZ_FOSP01000041.1"/>
</dbReference>
<keyword evidence="1" id="KW-0378">Hydrolase</keyword>
<dbReference type="Proteomes" id="UP000199533">
    <property type="component" value="Unassembled WGS sequence"/>
</dbReference>
<sequence>MKKKAALFHGLGGSKTSYWIPWLKTSLEADGFHVWAPSLSGCSSFEDLDKWVQEIVATSPPTHRDYDLMVGHSAGGSLILRLLSRSDFTVKHAISVAGFIKPIPDNKLNNMTFPVVFDIGAIQKNCNAFTFIHSDNDPWSCGQEQGELMRQNLGGTLVVMSGEGHFGSDHMKQPYDTFPLLLKLCMLNIETGEKQSLPNC</sequence>